<feature type="compositionally biased region" description="Basic and acidic residues" evidence="1">
    <location>
        <begin position="32"/>
        <end position="43"/>
    </location>
</feature>
<feature type="transmembrane region" description="Helical" evidence="2">
    <location>
        <begin position="264"/>
        <end position="285"/>
    </location>
</feature>
<organism evidence="3 4">
    <name type="scientific">Symbiodinium necroappetens</name>
    <dbReference type="NCBI Taxonomy" id="1628268"/>
    <lineage>
        <taxon>Eukaryota</taxon>
        <taxon>Sar</taxon>
        <taxon>Alveolata</taxon>
        <taxon>Dinophyceae</taxon>
        <taxon>Suessiales</taxon>
        <taxon>Symbiodiniaceae</taxon>
        <taxon>Symbiodinium</taxon>
    </lineage>
</organism>
<dbReference type="OrthoDB" id="420448at2759"/>
<dbReference type="AlphaFoldDB" id="A0A812RSQ7"/>
<feature type="transmembrane region" description="Helical" evidence="2">
    <location>
        <begin position="472"/>
        <end position="496"/>
    </location>
</feature>
<feature type="transmembrane region" description="Helical" evidence="2">
    <location>
        <begin position="136"/>
        <end position="154"/>
    </location>
</feature>
<dbReference type="InterPro" id="IPR035897">
    <property type="entry name" value="Toll_tir_struct_dom_sf"/>
</dbReference>
<comment type="caution">
    <text evidence="3">The sequence shown here is derived from an EMBL/GenBank/DDBJ whole genome shotgun (WGS) entry which is preliminary data.</text>
</comment>
<keyword evidence="2" id="KW-0812">Transmembrane</keyword>
<feature type="transmembrane region" description="Helical" evidence="2">
    <location>
        <begin position="297"/>
        <end position="319"/>
    </location>
</feature>
<dbReference type="SUPFAM" id="SSF52200">
    <property type="entry name" value="Toll/Interleukin receptor TIR domain"/>
    <property type="match status" value="1"/>
</dbReference>
<keyword evidence="2" id="KW-0472">Membrane</keyword>
<evidence type="ECO:0008006" key="5">
    <source>
        <dbReference type="Google" id="ProtNLM"/>
    </source>
</evidence>
<reference evidence="3" key="1">
    <citation type="submission" date="2021-02" db="EMBL/GenBank/DDBJ databases">
        <authorList>
            <person name="Dougan E. K."/>
            <person name="Rhodes N."/>
            <person name="Thang M."/>
            <person name="Chan C."/>
        </authorList>
    </citation>
    <scope>NUCLEOTIDE SEQUENCE</scope>
</reference>
<feature type="transmembrane region" description="Helical" evidence="2">
    <location>
        <begin position="174"/>
        <end position="192"/>
    </location>
</feature>
<keyword evidence="2" id="KW-1133">Transmembrane helix</keyword>
<feature type="transmembrane region" description="Helical" evidence="2">
    <location>
        <begin position="429"/>
        <end position="452"/>
    </location>
</feature>
<evidence type="ECO:0000256" key="2">
    <source>
        <dbReference type="SAM" id="Phobius"/>
    </source>
</evidence>
<keyword evidence="4" id="KW-1185">Reference proteome</keyword>
<feature type="transmembrane region" description="Helical" evidence="2">
    <location>
        <begin position="503"/>
        <end position="523"/>
    </location>
</feature>
<feature type="region of interest" description="Disordered" evidence="1">
    <location>
        <begin position="26"/>
        <end position="50"/>
    </location>
</feature>
<dbReference type="EMBL" id="CAJNJA010019917">
    <property type="protein sequence ID" value="CAE7452467.1"/>
    <property type="molecule type" value="Genomic_DNA"/>
</dbReference>
<sequence>MSDDTVVVAPYAVVLHVHDALPEVSTEDLGEEISKPVPEERDPVQAQKAPKAGVDYHRVIAEHFSTMNLTSPTVQRVTSSHHVLRCFGQALRQKVVGEVYHFSKPAVRIPQFVSHSWHGPAWKKIASLFVLKNGPAAMASGSFLALVMVVLSSLNILPGYDRLPMLEQDRTYVFGPWGICIGMLIACLVITFREPRDQVFVDVLCIHQTDWRLKLEGVLNICAFLKNSDSMLVLWDPSYVERLWCVFELAAFLKSRESGRATKLFIRPTILGTSSIASCFGLFAMQLAHTAVPWANAYYGTFFFSVFCWIGCYSIVCVWRRHYRQIDNLKTQLQNFTISKTKSNCCERGHVDAQGRKLPCDKAVLTACVRQWFGSVDAFEDNVRSGVAAALSEGLGKGGFPYPYVLAAAAPTLWGQGDFTASRLREREFYYAGVTAIIGLAYWLAAIPFLFACGGLIVHKFRHRYSPCLDTLVPVFAASFLTLVAGNGMFVLLMGLQAMLDDMLAAVLWAFVMSSSALLAWRLRSSYAEQLGL</sequence>
<gene>
    <name evidence="3" type="ORF">SNEC2469_LOCUS12550</name>
</gene>
<evidence type="ECO:0000313" key="3">
    <source>
        <dbReference type="EMBL" id="CAE7452467.1"/>
    </source>
</evidence>
<proteinExistence type="predicted"/>
<name>A0A812RSQ7_9DINO</name>
<protein>
    <recommendedName>
        <fullName evidence="5">Transmembrane protein</fullName>
    </recommendedName>
</protein>
<evidence type="ECO:0000256" key="1">
    <source>
        <dbReference type="SAM" id="MobiDB-lite"/>
    </source>
</evidence>
<evidence type="ECO:0000313" key="4">
    <source>
        <dbReference type="Proteomes" id="UP000601435"/>
    </source>
</evidence>
<dbReference type="Proteomes" id="UP000601435">
    <property type="component" value="Unassembled WGS sequence"/>
</dbReference>
<accession>A0A812RSQ7</accession>